<keyword evidence="3" id="KW-1185">Reference proteome</keyword>
<dbReference type="GeneID" id="33314473"/>
<feature type="transmembrane region" description="Helical" evidence="1">
    <location>
        <begin position="39"/>
        <end position="59"/>
    </location>
</feature>
<evidence type="ECO:0000313" key="2">
    <source>
        <dbReference type="EMBL" id="ASI14209.1"/>
    </source>
</evidence>
<keyword evidence="1" id="KW-1133">Transmembrane helix</keyword>
<dbReference type="EMBL" id="CP019964">
    <property type="protein sequence ID" value="ASI14209.1"/>
    <property type="molecule type" value="Genomic_DNA"/>
</dbReference>
<proteinExistence type="predicted"/>
<reference evidence="2 3" key="1">
    <citation type="journal article" date="2017" name="Nat. Commun.">
        <title>'ARMAN' archaea depend on association with euryarchaeal host in culture and in situ.</title>
        <authorList>
            <person name="Golyshina O."/>
            <person name="Toshchakov S."/>
            <person name="Makarova K."/>
            <person name="Gavrilov S."/>
            <person name="Korzhenkov A."/>
            <person name="La Cono V."/>
            <person name="Arcadi E."/>
            <person name="Nechitaylo T."/>
            <person name="Ferrer M."/>
            <person name="Kublanov I."/>
            <person name="Wolf Y."/>
            <person name="Yakimov M."/>
            <person name="Golyshin P."/>
            <person name="Slesarev A."/>
            <person name="Kozyavkin S."/>
        </authorList>
    </citation>
    <scope>NUCLEOTIDE SEQUENCE [LARGE SCALE GENOMIC DNA]</scope>
    <source>
        <strain evidence="2 3">Mia14</strain>
    </source>
</reference>
<dbReference type="RefSeq" id="WP_088820504.1">
    <property type="nucleotide sequence ID" value="NZ_CP019964.1"/>
</dbReference>
<organism evidence="2 3">
    <name type="scientific">Candidatus Mancarchaeum acidiphilum</name>
    <dbReference type="NCBI Taxonomy" id="1920749"/>
    <lineage>
        <taxon>Archaea</taxon>
        <taxon>Candidatus Micrarchaeota</taxon>
        <taxon>Candidatus Mancarchaeum</taxon>
    </lineage>
</organism>
<accession>A0A218NP00</accession>
<dbReference type="Proteomes" id="UP000197679">
    <property type="component" value="Chromosome"/>
</dbReference>
<keyword evidence="1" id="KW-0812">Transmembrane</keyword>
<evidence type="ECO:0000256" key="1">
    <source>
        <dbReference type="SAM" id="Phobius"/>
    </source>
</evidence>
<gene>
    <name evidence="2" type="ORF">Mia14_0936</name>
</gene>
<evidence type="ECO:0000313" key="3">
    <source>
        <dbReference type="Proteomes" id="UP000197679"/>
    </source>
</evidence>
<protein>
    <submittedName>
        <fullName evidence="2">Membrane protein</fullName>
    </submittedName>
</protein>
<sequence>MADNDDKLKSIYSQNYSDLQVDKKDNPNIKDKKNSPKSYNVIVPIAIVILLLIVGIYALSAYSKPAATPNTNSFVYKQLSQKNLPASNIYAISKNISSTINATNEINASYTGNLTLVAKLGNFPYDFALPLNVSFKKYGNDSILSFGVNTNSLGVGLLSGIVSGNGNLAFAYAKINGSDYYCRRIEENFTVNQSFVGKEVCTKVNSVSTNPINSSITKQFLGNIDNKIQFYNNTVNISKCNNMQGYIFTTNFKLKNISNSKFGTTLGNSSVITGLMSTCLVPSKSDMPAFINLNATILGSSKSPILSLINNLSFGILLNLNASKLSNNMTKSEVDKLPGELVNASELNIAPSAYNSSDMNLNISVLSRINNGTNSTAGDNITFVTSALSHRYYLSKYLSGQVQIESASGNSGFVHVTLTGSNGKVYFSNGTNNWCMGDPDINTISLPPMQYNLTISVGRGGGECGNAEVVISKQ</sequence>
<dbReference type="AlphaFoldDB" id="A0A218NP00"/>
<dbReference type="KEGG" id="marh:Mia14_0936"/>
<keyword evidence="1" id="KW-0472">Membrane</keyword>
<name>A0A218NP00_9ARCH</name>